<keyword evidence="3" id="KW-1185">Reference proteome</keyword>
<evidence type="ECO:0000313" key="3">
    <source>
        <dbReference type="Proteomes" id="UP000224567"/>
    </source>
</evidence>
<evidence type="ECO:0000256" key="1">
    <source>
        <dbReference type="SAM" id="MobiDB-lite"/>
    </source>
</evidence>
<feature type="compositionally biased region" description="Polar residues" evidence="1">
    <location>
        <begin position="9"/>
        <end position="23"/>
    </location>
</feature>
<sequence>MSEKESIGHGSTSGDSWNSWSKKSPSEHLMGAVKHIQQGPREISLHSLVIREVPLRETPIQFLRELEKLVRVKFRIRLTACHLRSAVYSEFRNLSYSPDQRADKGDERNRESSGCSSSSGDSWNNGSTMERRTKLYDSFFVDVQLHHIHKYKQGLRRVRSQ</sequence>
<feature type="compositionally biased region" description="Basic and acidic residues" evidence="1">
    <location>
        <begin position="100"/>
        <end position="111"/>
    </location>
</feature>
<protein>
    <submittedName>
        <fullName evidence="2">Uncharacterized protein</fullName>
    </submittedName>
</protein>
<accession>A0A2G2V2P4</accession>
<name>A0A2G2V2P4_CAPBA</name>
<dbReference type="Proteomes" id="UP000224567">
    <property type="component" value="Unassembled WGS sequence"/>
</dbReference>
<dbReference type="AlphaFoldDB" id="A0A2G2V2P4"/>
<dbReference type="STRING" id="33114.A0A2G2V2P4"/>
<gene>
    <name evidence="2" type="ORF">CQW23_33184</name>
</gene>
<proteinExistence type="predicted"/>
<comment type="caution">
    <text evidence="2">The sequence shown here is derived from an EMBL/GenBank/DDBJ whole genome shotgun (WGS) entry which is preliminary data.</text>
</comment>
<evidence type="ECO:0000313" key="2">
    <source>
        <dbReference type="EMBL" id="PHT27217.1"/>
    </source>
</evidence>
<reference evidence="2 3" key="1">
    <citation type="journal article" date="2017" name="Genome Biol.">
        <title>New reference genome sequences of hot pepper reveal the massive evolution of plant disease-resistance genes by retroduplication.</title>
        <authorList>
            <person name="Kim S."/>
            <person name="Park J."/>
            <person name="Yeom S.I."/>
            <person name="Kim Y.M."/>
            <person name="Seo E."/>
            <person name="Kim K.T."/>
            <person name="Kim M.S."/>
            <person name="Lee J.M."/>
            <person name="Cheong K."/>
            <person name="Shin H.S."/>
            <person name="Kim S.B."/>
            <person name="Han K."/>
            <person name="Lee J."/>
            <person name="Park M."/>
            <person name="Lee H.A."/>
            <person name="Lee H.Y."/>
            <person name="Lee Y."/>
            <person name="Oh S."/>
            <person name="Lee J.H."/>
            <person name="Choi E."/>
            <person name="Choi E."/>
            <person name="Lee S.E."/>
            <person name="Jeon J."/>
            <person name="Kim H."/>
            <person name="Choi G."/>
            <person name="Song H."/>
            <person name="Lee J."/>
            <person name="Lee S.C."/>
            <person name="Kwon J.K."/>
            <person name="Lee H.Y."/>
            <person name="Koo N."/>
            <person name="Hong Y."/>
            <person name="Kim R.W."/>
            <person name="Kang W.H."/>
            <person name="Huh J.H."/>
            <person name="Kang B.C."/>
            <person name="Yang T.J."/>
            <person name="Lee Y.H."/>
            <person name="Bennetzen J.L."/>
            <person name="Choi D."/>
        </authorList>
    </citation>
    <scope>NUCLEOTIDE SEQUENCE [LARGE SCALE GENOMIC DNA]</scope>
    <source>
        <strain evidence="3">cv. PBC81</strain>
    </source>
</reference>
<feature type="region of interest" description="Disordered" evidence="1">
    <location>
        <begin position="1"/>
        <end position="23"/>
    </location>
</feature>
<feature type="region of interest" description="Disordered" evidence="1">
    <location>
        <begin position="98"/>
        <end position="127"/>
    </location>
</feature>
<organism evidence="2 3">
    <name type="scientific">Capsicum baccatum</name>
    <name type="common">Peruvian pepper</name>
    <dbReference type="NCBI Taxonomy" id="33114"/>
    <lineage>
        <taxon>Eukaryota</taxon>
        <taxon>Viridiplantae</taxon>
        <taxon>Streptophyta</taxon>
        <taxon>Embryophyta</taxon>
        <taxon>Tracheophyta</taxon>
        <taxon>Spermatophyta</taxon>
        <taxon>Magnoliopsida</taxon>
        <taxon>eudicotyledons</taxon>
        <taxon>Gunneridae</taxon>
        <taxon>Pentapetalae</taxon>
        <taxon>asterids</taxon>
        <taxon>lamiids</taxon>
        <taxon>Solanales</taxon>
        <taxon>Solanaceae</taxon>
        <taxon>Solanoideae</taxon>
        <taxon>Capsiceae</taxon>
        <taxon>Capsicum</taxon>
    </lineage>
</organism>
<reference evidence="3" key="2">
    <citation type="journal article" date="2017" name="J. Anim. Genet.">
        <title>Multiple reference genome sequences of hot pepper reveal the massive evolution of plant disease resistance genes by retroduplication.</title>
        <authorList>
            <person name="Kim S."/>
            <person name="Park J."/>
            <person name="Yeom S.-I."/>
            <person name="Kim Y.-M."/>
            <person name="Seo E."/>
            <person name="Kim K.-T."/>
            <person name="Kim M.-S."/>
            <person name="Lee J.M."/>
            <person name="Cheong K."/>
            <person name="Shin H.-S."/>
            <person name="Kim S.-B."/>
            <person name="Han K."/>
            <person name="Lee J."/>
            <person name="Park M."/>
            <person name="Lee H.-A."/>
            <person name="Lee H.-Y."/>
            <person name="Lee Y."/>
            <person name="Oh S."/>
            <person name="Lee J.H."/>
            <person name="Choi E."/>
            <person name="Choi E."/>
            <person name="Lee S.E."/>
            <person name="Jeon J."/>
            <person name="Kim H."/>
            <person name="Choi G."/>
            <person name="Song H."/>
            <person name="Lee J."/>
            <person name="Lee S.-C."/>
            <person name="Kwon J.-K."/>
            <person name="Lee H.-Y."/>
            <person name="Koo N."/>
            <person name="Hong Y."/>
            <person name="Kim R.W."/>
            <person name="Kang W.-H."/>
            <person name="Huh J.H."/>
            <person name="Kang B.-C."/>
            <person name="Yang T.-J."/>
            <person name="Lee Y.-H."/>
            <person name="Bennetzen J.L."/>
            <person name="Choi D."/>
        </authorList>
    </citation>
    <scope>NUCLEOTIDE SEQUENCE [LARGE SCALE GENOMIC DNA]</scope>
    <source>
        <strain evidence="3">cv. PBC81</strain>
    </source>
</reference>
<dbReference type="EMBL" id="MLFT02000498">
    <property type="protein sequence ID" value="PHT27217.1"/>
    <property type="molecule type" value="Genomic_DNA"/>
</dbReference>
<feature type="compositionally biased region" description="Low complexity" evidence="1">
    <location>
        <begin position="112"/>
        <end position="127"/>
    </location>
</feature>